<dbReference type="InterPro" id="IPR051818">
    <property type="entry name" value="TPP_dependent_decarboxylase"/>
</dbReference>
<dbReference type="Pfam" id="PF02776">
    <property type="entry name" value="TPP_enzyme_N"/>
    <property type="match status" value="1"/>
</dbReference>
<dbReference type="PANTHER" id="PTHR42818:SF1">
    <property type="entry name" value="SULFOPYRUVATE DECARBOXYLASE"/>
    <property type="match status" value="1"/>
</dbReference>
<keyword evidence="3 6" id="KW-0456">Lyase</keyword>
<dbReference type="Proteomes" id="UP000709336">
    <property type="component" value="Unassembled WGS sequence"/>
</dbReference>
<dbReference type="InterPro" id="IPR029061">
    <property type="entry name" value="THDP-binding"/>
</dbReference>
<dbReference type="InterPro" id="IPR012001">
    <property type="entry name" value="Thiamin_PyroP_enz_TPP-bd_dom"/>
</dbReference>
<reference evidence="6 7" key="1">
    <citation type="submission" date="2020-03" db="EMBL/GenBank/DDBJ databases">
        <title>Alteromonas ponticola sp. nov., isolated from seawater.</title>
        <authorList>
            <person name="Yoon J.-H."/>
            <person name="Kim Y.-O."/>
        </authorList>
    </citation>
    <scope>NUCLEOTIDE SEQUENCE [LARGE SCALE GENOMIC DNA]</scope>
    <source>
        <strain evidence="6 7">MYP5</strain>
    </source>
</reference>
<dbReference type="InterPro" id="IPR000399">
    <property type="entry name" value="TPP-bd_CS"/>
</dbReference>
<dbReference type="CDD" id="cd07035">
    <property type="entry name" value="TPP_PYR_POX_like"/>
    <property type="match status" value="1"/>
</dbReference>
<protein>
    <submittedName>
        <fullName evidence="6">Phosphonopyruvate decarboxylase</fullName>
        <ecNumber evidence="6">4.1.1.82</ecNumber>
    </submittedName>
</protein>
<dbReference type="RefSeq" id="WP_169210206.1">
    <property type="nucleotide sequence ID" value="NZ_JAATNW010000003.1"/>
</dbReference>
<gene>
    <name evidence="6" type="primary">aepY</name>
    <name evidence="6" type="ORF">HCJ96_06435</name>
</gene>
<comment type="caution">
    <text evidence="6">The sequence shown here is derived from an EMBL/GenBank/DDBJ whole genome shotgun (WGS) entry which is preliminary data.</text>
</comment>
<feature type="domain" description="Thiamine pyrophosphate enzyme TPP-binding" evidence="4">
    <location>
        <begin position="219"/>
        <end position="341"/>
    </location>
</feature>
<sequence>MISPAEFCTFLAHKGLTQYYGVPDSLLKSLCAYIDNHYEKKQHIITANEGNAMAMATGFYLGSGNAAVVYMQNSGLGNVVNPMTSLCDRQVYSIPMLLVIGWRGEPNVKDEPQHVKQGAITLQQLELLDVPHLVVDSTSTFDSIALLLKQMYEESRPVALVVKKDTFASVTSSPGLQSFSMKRESALSCLLDCMHPDTVVVSTTGKTSREVFELRKAKNQPTRDFLTVGGMGHTASISLGVAMAQPKRLVVALDGDGSMLMHMGALAVTGAVAPSNFIHVVLNNQSHESVGGQPTVITSVDIKGLAKACGYKDYLCFSSEKEIQNYFTRCTESEGPVLVEIQIAQGARAELGRPTSTPIENKQAFMQHLGSTQKAQEHLK</sequence>
<dbReference type="PROSITE" id="PS00187">
    <property type="entry name" value="TPP_ENZYMES"/>
    <property type="match status" value="1"/>
</dbReference>
<keyword evidence="2" id="KW-0786">Thiamine pyrophosphate</keyword>
<evidence type="ECO:0000313" key="6">
    <source>
        <dbReference type="EMBL" id="NMH59647.1"/>
    </source>
</evidence>
<dbReference type="EMBL" id="JAATNW010000003">
    <property type="protein sequence ID" value="NMH59647.1"/>
    <property type="molecule type" value="Genomic_DNA"/>
</dbReference>
<dbReference type="Pfam" id="PF02775">
    <property type="entry name" value="TPP_enzyme_C"/>
    <property type="match status" value="1"/>
</dbReference>
<keyword evidence="7" id="KW-1185">Reference proteome</keyword>
<dbReference type="SUPFAM" id="SSF52518">
    <property type="entry name" value="Thiamin diphosphate-binding fold (THDP-binding)"/>
    <property type="match status" value="2"/>
</dbReference>
<evidence type="ECO:0000259" key="5">
    <source>
        <dbReference type="Pfam" id="PF02776"/>
    </source>
</evidence>
<accession>A0ABX1R3I6</accession>
<dbReference type="PANTHER" id="PTHR42818">
    <property type="entry name" value="SULFOPYRUVATE DECARBOXYLASE SUBUNIT ALPHA"/>
    <property type="match status" value="1"/>
</dbReference>
<dbReference type="EC" id="4.1.1.82" evidence="6"/>
<name>A0ABX1R3I6_9ALTE</name>
<evidence type="ECO:0000313" key="7">
    <source>
        <dbReference type="Proteomes" id="UP000709336"/>
    </source>
</evidence>
<dbReference type="GO" id="GO:0033980">
    <property type="term" value="F:phosphonopyruvate decarboxylase activity"/>
    <property type="evidence" value="ECO:0007669"/>
    <property type="project" value="UniProtKB-EC"/>
</dbReference>
<evidence type="ECO:0000256" key="3">
    <source>
        <dbReference type="ARBA" id="ARBA00023239"/>
    </source>
</evidence>
<keyword evidence="1" id="KW-0210">Decarboxylase</keyword>
<evidence type="ECO:0000259" key="4">
    <source>
        <dbReference type="Pfam" id="PF02775"/>
    </source>
</evidence>
<dbReference type="InterPro" id="IPR017684">
    <property type="entry name" value="Phosphono-pyrv_decarboxylase"/>
</dbReference>
<organism evidence="6 7">
    <name type="scientific">Alteromonas ponticola</name>
    <dbReference type="NCBI Taxonomy" id="2720613"/>
    <lineage>
        <taxon>Bacteria</taxon>
        <taxon>Pseudomonadati</taxon>
        <taxon>Pseudomonadota</taxon>
        <taxon>Gammaproteobacteria</taxon>
        <taxon>Alteromonadales</taxon>
        <taxon>Alteromonadaceae</taxon>
        <taxon>Alteromonas/Salinimonas group</taxon>
        <taxon>Alteromonas</taxon>
    </lineage>
</organism>
<evidence type="ECO:0000256" key="2">
    <source>
        <dbReference type="ARBA" id="ARBA00023052"/>
    </source>
</evidence>
<proteinExistence type="predicted"/>
<dbReference type="InterPro" id="IPR011766">
    <property type="entry name" value="TPP_enzyme_TPP-bd"/>
</dbReference>
<evidence type="ECO:0000256" key="1">
    <source>
        <dbReference type="ARBA" id="ARBA00022793"/>
    </source>
</evidence>
<dbReference type="Gene3D" id="3.40.50.970">
    <property type="match status" value="2"/>
</dbReference>
<feature type="domain" description="Thiamine pyrophosphate enzyme N-terminal TPP-binding" evidence="5">
    <location>
        <begin position="10"/>
        <end position="120"/>
    </location>
</feature>
<dbReference type="NCBIfam" id="TIGR03297">
    <property type="entry name" value="Ppyr-DeCO2ase"/>
    <property type="match status" value="1"/>
</dbReference>